<keyword evidence="3" id="KW-1185">Reference proteome</keyword>
<dbReference type="EMBL" id="JBFPJR010000008">
    <property type="protein sequence ID" value="MEX0427185.1"/>
    <property type="molecule type" value="Genomic_DNA"/>
</dbReference>
<protein>
    <submittedName>
        <fullName evidence="2">Uncharacterized protein</fullName>
    </submittedName>
</protein>
<keyword evidence="1" id="KW-0812">Transmembrane</keyword>
<evidence type="ECO:0000313" key="2">
    <source>
        <dbReference type="EMBL" id="MEX0427185.1"/>
    </source>
</evidence>
<dbReference type="Proteomes" id="UP001556631">
    <property type="component" value="Unassembled WGS sequence"/>
</dbReference>
<name>A0ABV3SXC1_9ACTN</name>
<feature type="transmembrane region" description="Helical" evidence="1">
    <location>
        <begin position="27"/>
        <end position="49"/>
    </location>
</feature>
<comment type="caution">
    <text evidence="2">The sequence shown here is derived from an EMBL/GenBank/DDBJ whole genome shotgun (WGS) entry which is preliminary data.</text>
</comment>
<reference evidence="2 3" key="1">
    <citation type="submission" date="2024-07" db="EMBL/GenBank/DDBJ databases">
        <authorList>
            <person name="Lee S."/>
            <person name="Kang M."/>
        </authorList>
    </citation>
    <scope>NUCLEOTIDE SEQUENCE [LARGE SCALE GENOMIC DNA]</scope>
    <source>
        <strain evidence="2 3">DS6</strain>
    </source>
</reference>
<organism evidence="2 3">
    <name type="scientific">Nocardioides eburneus</name>
    <dbReference type="NCBI Taxonomy" id="3231482"/>
    <lineage>
        <taxon>Bacteria</taxon>
        <taxon>Bacillati</taxon>
        <taxon>Actinomycetota</taxon>
        <taxon>Actinomycetes</taxon>
        <taxon>Propionibacteriales</taxon>
        <taxon>Nocardioidaceae</taxon>
        <taxon>Nocardioides</taxon>
    </lineage>
</organism>
<dbReference type="RefSeq" id="WP_367992326.1">
    <property type="nucleotide sequence ID" value="NZ_JBFPJR010000008.1"/>
</dbReference>
<sequence>MTEIENVEAPGFTGFEENHYQHGMHTLAYISLWLIVIAGVACGVFGFIWGQSH</sequence>
<keyword evidence="1" id="KW-1133">Transmembrane helix</keyword>
<proteinExistence type="predicted"/>
<accession>A0ABV3SXC1</accession>
<evidence type="ECO:0000256" key="1">
    <source>
        <dbReference type="SAM" id="Phobius"/>
    </source>
</evidence>
<gene>
    <name evidence="2" type="ORF">AB3X52_06090</name>
</gene>
<keyword evidence="1" id="KW-0472">Membrane</keyword>
<evidence type="ECO:0000313" key="3">
    <source>
        <dbReference type="Proteomes" id="UP001556631"/>
    </source>
</evidence>